<reference evidence="6" key="1">
    <citation type="submission" date="2019-10" db="EMBL/GenBank/DDBJ databases">
        <title>Streptomyces sp. nov., a novel actinobacterium isolated from alkaline environment.</title>
        <authorList>
            <person name="Golinska P."/>
        </authorList>
    </citation>
    <scope>NUCLEOTIDE SEQUENCE [LARGE SCALE GENOMIC DNA]</scope>
    <source>
        <strain evidence="6">DSM 42108</strain>
    </source>
</reference>
<comment type="caution">
    <text evidence="5">The sequence shown here is derived from an EMBL/GenBank/DDBJ whole genome shotgun (WGS) entry which is preliminary data.</text>
</comment>
<evidence type="ECO:0000259" key="4">
    <source>
        <dbReference type="Pfam" id="PF21725"/>
    </source>
</evidence>
<name>A0A7W3T159_9ACTN</name>
<keyword evidence="3" id="KW-0812">Transmembrane</keyword>
<gene>
    <name evidence="5" type="ORF">FOE67_04120</name>
</gene>
<feature type="region of interest" description="Disordered" evidence="2">
    <location>
        <begin position="459"/>
        <end position="487"/>
    </location>
</feature>
<feature type="coiled-coil region" evidence="1">
    <location>
        <begin position="98"/>
        <end position="167"/>
    </location>
</feature>
<dbReference type="AlphaFoldDB" id="A0A7W3T159"/>
<sequence length="487" mass="50950">MGSVRPRDWEPLTDDGRDPVPGDWEAIKEAAARYRRTATMIGECGDLLDELGEDGESWKGKAGDAVREEATDLAANIRRVWGRYNAAANALAEYWPELEEAQEESLELRRAARTAQGTIGYYEPKVEAAEDEDAEDHDRLDHYEERLDEAREELAAARARLGEVVSEVNRAAEKAAEAIGDFIGGDQVKDHWTDGFKNALTSLKNALIVLGEIAGWVAAIAGIAALLVGWIPVIGQALAAVLGVIALVATLFSLVGNILKGNWAGVALDVVGLLTFGIGRAVGAGIKAAGASSKWTAFRSLRAQLQFGNRTARVARAESIMGAPMNRLRHAAGNTASPPSGPSGWAREAFGGLGTEFRQGVSTIFSRQSYANVFSGAPTQGTRARLHQVFANPDAAADASVLAGARAAGADAGSAFTNMSNAQLGAQVTGAGGLGVTAATQLDSFSVAASQMGPLSITDNPVIGDVVPTGDFTPAPGEAEKSDVCVP</sequence>
<evidence type="ECO:0000256" key="1">
    <source>
        <dbReference type="SAM" id="Coils"/>
    </source>
</evidence>
<organism evidence="5 6">
    <name type="scientific">Streptomyces calidiresistens</name>
    <dbReference type="NCBI Taxonomy" id="1485586"/>
    <lineage>
        <taxon>Bacteria</taxon>
        <taxon>Bacillati</taxon>
        <taxon>Actinomycetota</taxon>
        <taxon>Actinomycetes</taxon>
        <taxon>Kitasatosporales</taxon>
        <taxon>Streptomycetaceae</taxon>
        <taxon>Streptomyces</taxon>
    </lineage>
</organism>
<feature type="transmembrane region" description="Helical" evidence="3">
    <location>
        <begin position="237"/>
        <end position="259"/>
    </location>
</feature>
<dbReference type="Proteomes" id="UP000530234">
    <property type="component" value="Unassembled WGS sequence"/>
</dbReference>
<feature type="region of interest" description="Disordered" evidence="2">
    <location>
        <begin position="1"/>
        <end position="22"/>
    </location>
</feature>
<keyword evidence="3" id="KW-0472">Membrane</keyword>
<dbReference type="Pfam" id="PF21725">
    <property type="entry name" value="T7SS_signal"/>
    <property type="match status" value="1"/>
</dbReference>
<keyword evidence="3" id="KW-1133">Transmembrane helix</keyword>
<dbReference type="SUPFAM" id="SSF57997">
    <property type="entry name" value="Tropomyosin"/>
    <property type="match status" value="1"/>
</dbReference>
<evidence type="ECO:0000313" key="6">
    <source>
        <dbReference type="Proteomes" id="UP000530234"/>
    </source>
</evidence>
<keyword evidence="1" id="KW-0175">Coiled coil</keyword>
<evidence type="ECO:0000256" key="2">
    <source>
        <dbReference type="SAM" id="MobiDB-lite"/>
    </source>
</evidence>
<evidence type="ECO:0000256" key="3">
    <source>
        <dbReference type="SAM" id="Phobius"/>
    </source>
</evidence>
<proteinExistence type="predicted"/>
<dbReference type="InterPro" id="IPR049082">
    <property type="entry name" value="T7SS_signal"/>
</dbReference>
<dbReference type="RefSeq" id="WP_182660504.1">
    <property type="nucleotide sequence ID" value="NZ_VKHS01000047.1"/>
</dbReference>
<feature type="compositionally biased region" description="Basic and acidic residues" evidence="2">
    <location>
        <begin position="478"/>
        <end position="487"/>
    </location>
</feature>
<feature type="transmembrane region" description="Helical" evidence="3">
    <location>
        <begin position="266"/>
        <end position="286"/>
    </location>
</feature>
<evidence type="ECO:0000313" key="5">
    <source>
        <dbReference type="EMBL" id="MBB0228716.1"/>
    </source>
</evidence>
<feature type="domain" description="Putative T7SS secretion signal" evidence="4">
    <location>
        <begin position="13"/>
        <end position="179"/>
    </location>
</feature>
<accession>A0A7W3T159</accession>
<dbReference type="EMBL" id="VKHS01000047">
    <property type="protein sequence ID" value="MBB0228716.1"/>
    <property type="molecule type" value="Genomic_DNA"/>
</dbReference>
<feature type="transmembrane region" description="Helical" evidence="3">
    <location>
        <begin position="206"/>
        <end position="231"/>
    </location>
</feature>
<protein>
    <recommendedName>
        <fullName evidence="4">Putative T7SS secretion signal domain-containing protein</fullName>
    </recommendedName>
</protein>
<keyword evidence="6" id="KW-1185">Reference proteome</keyword>